<feature type="coiled-coil region" evidence="1">
    <location>
        <begin position="128"/>
        <end position="155"/>
    </location>
</feature>
<sequence>MDSSDEFDKLIAITSTKTDIPTKFLMEYIEQTTEEMNSYVPAAKPVKADWKHLEKVLPDEGEGLGERWLNTRGLQGLYEKEADWYDEESLEDFKDTKWMFDKYIDRIQKATDLAENHYRNKIGVNQKADINARNLRRLQDRLQGAEEKLFGLKLKRAKLDESVDRQLLALK</sequence>
<organism evidence="2 3">
    <name type="scientific">Cylicocyclus nassatus</name>
    <name type="common">Nematode worm</name>
    <dbReference type="NCBI Taxonomy" id="53992"/>
    <lineage>
        <taxon>Eukaryota</taxon>
        <taxon>Metazoa</taxon>
        <taxon>Ecdysozoa</taxon>
        <taxon>Nematoda</taxon>
        <taxon>Chromadorea</taxon>
        <taxon>Rhabditida</taxon>
        <taxon>Rhabditina</taxon>
        <taxon>Rhabditomorpha</taxon>
        <taxon>Strongyloidea</taxon>
        <taxon>Strongylidae</taxon>
        <taxon>Cylicocyclus</taxon>
    </lineage>
</organism>
<reference evidence="2" key="1">
    <citation type="submission" date="2023-07" db="EMBL/GenBank/DDBJ databases">
        <authorList>
            <consortium name="CYATHOMIX"/>
        </authorList>
    </citation>
    <scope>NUCLEOTIDE SEQUENCE</scope>
    <source>
        <strain evidence="2">N/A</strain>
    </source>
</reference>
<gene>
    <name evidence="2" type="ORF">CYNAS_LOCUS8568</name>
</gene>
<accession>A0AA36M3F7</accession>
<dbReference type="AlphaFoldDB" id="A0AA36M3F7"/>
<evidence type="ECO:0000313" key="3">
    <source>
        <dbReference type="Proteomes" id="UP001176961"/>
    </source>
</evidence>
<proteinExistence type="predicted"/>
<evidence type="ECO:0000313" key="2">
    <source>
        <dbReference type="EMBL" id="CAJ0596585.1"/>
    </source>
</evidence>
<dbReference type="EMBL" id="CATQJL010000223">
    <property type="protein sequence ID" value="CAJ0596585.1"/>
    <property type="molecule type" value="Genomic_DNA"/>
</dbReference>
<name>A0AA36M3F7_CYLNA</name>
<keyword evidence="3" id="KW-1185">Reference proteome</keyword>
<dbReference type="Proteomes" id="UP001176961">
    <property type="component" value="Unassembled WGS sequence"/>
</dbReference>
<keyword evidence="1" id="KW-0175">Coiled coil</keyword>
<comment type="caution">
    <text evidence="2">The sequence shown here is derived from an EMBL/GenBank/DDBJ whole genome shotgun (WGS) entry which is preliminary data.</text>
</comment>
<evidence type="ECO:0000256" key="1">
    <source>
        <dbReference type="SAM" id="Coils"/>
    </source>
</evidence>
<protein>
    <submittedName>
        <fullName evidence="2">Uncharacterized protein</fullName>
    </submittedName>
</protein>